<evidence type="ECO:0000256" key="4">
    <source>
        <dbReference type="HAMAP-Rule" id="MF_00655"/>
    </source>
</evidence>
<dbReference type="Proteomes" id="UP000291572">
    <property type="component" value="Unassembled WGS sequence"/>
</dbReference>
<gene>
    <name evidence="4 5" type="primary">pqqD</name>
    <name evidence="5" type="ORF">EWH12_20845</name>
</gene>
<dbReference type="RefSeq" id="WP_129927704.1">
    <property type="nucleotide sequence ID" value="NZ_SEOO01000070.1"/>
</dbReference>
<dbReference type="AlphaFoldDB" id="A0A8G2DXL6"/>
<protein>
    <recommendedName>
        <fullName evidence="4">PqqA binding protein</fullName>
    </recommendedName>
    <alternativeName>
        <fullName evidence="4">Coenzyme PQQ synthesis protein D</fullName>
    </alternativeName>
    <alternativeName>
        <fullName evidence="4">Pyrroloquinoline quinone biosynthesis protein D</fullName>
    </alternativeName>
</protein>
<dbReference type="NCBIfam" id="TIGR03859">
    <property type="entry name" value="PQQ_PqqD"/>
    <property type="match status" value="1"/>
</dbReference>
<evidence type="ECO:0000313" key="6">
    <source>
        <dbReference type="Proteomes" id="UP000291572"/>
    </source>
</evidence>
<reference evidence="5 6" key="1">
    <citation type="submission" date="2019-02" db="EMBL/GenBank/DDBJ databases">
        <authorList>
            <person name="Feng G."/>
        </authorList>
    </citation>
    <scope>NUCLEOTIDE SEQUENCE [LARGE SCALE GENOMIC DNA]</scope>
    <source>
        <strain evidence="5 6">CCTCC AB 2011146</strain>
    </source>
</reference>
<dbReference type="InterPro" id="IPR022479">
    <property type="entry name" value="PqqD_bac"/>
</dbReference>
<organism evidence="5 6">
    <name type="scientific">Sphingobium cupriresistens</name>
    <dbReference type="NCBI Taxonomy" id="1132417"/>
    <lineage>
        <taxon>Bacteria</taxon>
        <taxon>Pseudomonadati</taxon>
        <taxon>Pseudomonadota</taxon>
        <taxon>Alphaproteobacteria</taxon>
        <taxon>Sphingomonadales</taxon>
        <taxon>Sphingomonadaceae</taxon>
        <taxon>Sphingobium</taxon>
    </lineage>
</organism>
<comment type="pathway">
    <text evidence="1 4">Cofactor biosynthesis; pyrroloquinoline quinone biosynthesis.</text>
</comment>
<dbReference type="Pfam" id="PF05402">
    <property type="entry name" value="PqqD"/>
    <property type="match status" value="1"/>
</dbReference>
<comment type="similarity">
    <text evidence="4">Belongs to the PqqD family.</text>
</comment>
<evidence type="ECO:0000256" key="1">
    <source>
        <dbReference type="ARBA" id="ARBA00004886"/>
    </source>
</evidence>
<comment type="subunit">
    <text evidence="2 4">Monomer. Interacts with PqqE.</text>
</comment>
<evidence type="ECO:0000256" key="3">
    <source>
        <dbReference type="ARBA" id="ARBA00022905"/>
    </source>
</evidence>
<dbReference type="GO" id="GO:0048038">
    <property type="term" value="F:quinone binding"/>
    <property type="evidence" value="ECO:0007669"/>
    <property type="project" value="InterPro"/>
</dbReference>
<comment type="function">
    <text evidence="4">Functions as a PqqA binding protein and presents PqqA to PqqE, in the pyrroloquinoline quinone (PQQ) biosynthetic pathway.</text>
</comment>
<dbReference type="GO" id="GO:0018189">
    <property type="term" value="P:pyrroloquinoline quinone biosynthetic process"/>
    <property type="evidence" value="ECO:0007669"/>
    <property type="project" value="UniProtKB-UniRule"/>
</dbReference>
<name>A0A8G2DXL6_9SPHN</name>
<dbReference type="InterPro" id="IPR008792">
    <property type="entry name" value="PQQD"/>
</dbReference>
<comment type="caution">
    <text evidence="5">The sequence shown here is derived from an EMBL/GenBank/DDBJ whole genome shotgun (WGS) entry which is preliminary data.</text>
</comment>
<sequence>MADGSSVPAFRRGVKFRFDTVRGAWVLLAPEKLFMPDEIAVEILKLVDGARTIDAIVEDLAARFDAPRDEIAADVVAALEDLSTRGAVAL</sequence>
<dbReference type="HAMAP" id="MF_00655">
    <property type="entry name" value="PQQ_syn_PqqD"/>
    <property type="match status" value="1"/>
</dbReference>
<dbReference type="OrthoDB" id="7995890at2"/>
<dbReference type="Gene3D" id="1.10.10.1150">
    <property type="entry name" value="Coenzyme PQQ synthesis protein D (PqqD)"/>
    <property type="match status" value="1"/>
</dbReference>
<dbReference type="UniPathway" id="UPA00539"/>
<dbReference type="InterPro" id="IPR041881">
    <property type="entry name" value="PqqD_sf"/>
</dbReference>
<evidence type="ECO:0000256" key="2">
    <source>
        <dbReference type="ARBA" id="ARBA00011741"/>
    </source>
</evidence>
<dbReference type="EMBL" id="SEOO01000070">
    <property type="protein sequence ID" value="RYM05824.1"/>
    <property type="molecule type" value="Genomic_DNA"/>
</dbReference>
<accession>A0A8G2DXL6</accession>
<evidence type="ECO:0000313" key="5">
    <source>
        <dbReference type="EMBL" id="RYM05824.1"/>
    </source>
</evidence>
<proteinExistence type="inferred from homology"/>
<keyword evidence="3 4" id="KW-0884">PQQ biosynthesis</keyword>